<feature type="compositionally biased region" description="Low complexity" evidence="1">
    <location>
        <begin position="343"/>
        <end position="352"/>
    </location>
</feature>
<evidence type="ECO:0000256" key="2">
    <source>
        <dbReference type="SAM" id="Phobius"/>
    </source>
</evidence>
<comment type="caution">
    <text evidence="4">The sequence shown here is derived from an EMBL/GenBank/DDBJ whole genome shotgun (WGS) entry which is preliminary data.</text>
</comment>
<dbReference type="SUPFAM" id="SSF54523">
    <property type="entry name" value="Pili subunits"/>
    <property type="match status" value="1"/>
</dbReference>
<organism evidence="4 5">
    <name type="scientific">Oleiagrimonas citrea</name>
    <dbReference type="NCBI Taxonomy" id="1665687"/>
    <lineage>
        <taxon>Bacteria</taxon>
        <taxon>Pseudomonadati</taxon>
        <taxon>Pseudomonadota</taxon>
        <taxon>Gammaproteobacteria</taxon>
        <taxon>Lysobacterales</taxon>
        <taxon>Rhodanobacteraceae</taxon>
        <taxon>Oleiagrimonas</taxon>
    </lineage>
</organism>
<feature type="region of interest" description="Disordered" evidence="1">
    <location>
        <begin position="194"/>
        <end position="220"/>
    </location>
</feature>
<protein>
    <recommendedName>
        <fullName evidence="3">Type 4 secretion system PilS N-terminal domain-containing protein</fullName>
    </recommendedName>
</protein>
<evidence type="ECO:0000313" key="4">
    <source>
        <dbReference type="EMBL" id="NKZ38344.1"/>
    </source>
</evidence>
<dbReference type="Gene3D" id="3.30.1690.10">
    <property type="entry name" value="TcpA-like pilin"/>
    <property type="match status" value="1"/>
</dbReference>
<evidence type="ECO:0000256" key="1">
    <source>
        <dbReference type="SAM" id="MobiDB-lite"/>
    </source>
</evidence>
<gene>
    <name evidence="4" type="ORF">HF690_05155</name>
</gene>
<dbReference type="InterPro" id="IPR045584">
    <property type="entry name" value="Pilin-like"/>
</dbReference>
<keyword evidence="2" id="KW-1133">Transmembrane helix</keyword>
<accession>A0A846ZJI2</accession>
<dbReference type="PROSITE" id="PS00409">
    <property type="entry name" value="PROKAR_NTER_METHYL"/>
    <property type="match status" value="1"/>
</dbReference>
<evidence type="ECO:0000259" key="3">
    <source>
        <dbReference type="Pfam" id="PF08805"/>
    </source>
</evidence>
<dbReference type="AlphaFoldDB" id="A0A846ZJI2"/>
<dbReference type="Proteomes" id="UP000541636">
    <property type="component" value="Unassembled WGS sequence"/>
</dbReference>
<feature type="region of interest" description="Disordered" evidence="1">
    <location>
        <begin position="336"/>
        <end position="356"/>
    </location>
</feature>
<sequence>MSLHKNKKEEDMKTKNKITRPSRGYTLVELLIVSGIVAAVGVGALTAYIHASRNTQTHESAQSVQSIAQAVHAVYDAGGNYDGLSASDLLHAGPRFDSANIAPNGDALVNRFGGAITLEPASAGAAFTLTTTQVPRANCAGVVAQTQSGFGAVSVNGKAVKSDLLTYTAPAAADACSKDVNTIVLTSKANAPQAASATPLGSGNGGTLPAQPQPLSASLPPLQNTSVGALAVAQPAAPQVVAYATAPPAVGSASAQAGQISSASLSAPAPALAPATATPPATCVAGNTLVSQKATGTQSTGKTQSASCPSGYTGSKTQTQFATVYADTYQQTTCPAGAWGSPSTSTSTTTSSGAPYSWQTTSNTCKSATPLPSNVSLKLAMWGGEIDITPTTSTASSYEVGVSCQPTATAPAHSHSVSASSWSQAASTMFVPESHLKYSDSYIAGTLSISSCTSGVVTYPVKYWVRACNAGGCSDWSTLGAMCSWNHC</sequence>
<proteinExistence type="predicted"/>
<reference evidence="4 5" key="1">
    <citation type="journal article" date="2017" name="Int. J. Syst. Evol. Microbiol.">
        <title>Oleiagrimonas citrea sp. nov., a marine bacterium isolated from tidal flat sediment and emended description of the genus Oleiagrimonas Fang et al. 2015 and Oleiagrimonas soli.</title>
        <authorList>
            <person name="Yang S.H."/>
            <person name="Seo H.S."/>
            <person name="Seong C.N."/>
            <person name="Kwon K.K."/>
        </authorList>
    </citation>
    <scope>NUCLEOTIDE SEQUENCE [LARGE SCALE GENOMIC DNA]</scope>
    <source>
        <strain evidence="4 5">MEBiC09124</strain>
    </source>
</reference>
<evidence type="ECO:0000313" key="5">
    <source>
        <dbReference type="Proteomes" id="UP000541636"/>
    </source>
</evidence>
<dbReference type="Pfam" id="PF08805">
    <property type="entry name" value="PilS"/>
    <property type="match status" value="1"/>
</dbReference>
<dbReference type="RefSeq" id="WP_168608688.1">
    <property type="nucleotide sequence ID" value="NZ_JAAZQD010000002.1"/>
</dbReference>
<dbReference type="EMBL" id="JAAZQD010000002">
    <property type="protein sequence ID" value="NKZ38344.1"/>
    <property type="molecule type" value="Genomic_DNA"/>
</dbReference>
<feature type="domain" description="Type 4 secretion system PilS N-terminal" evidence="3">
    <location>
        <begin position="56"/>
        <end position="187"/>
    </location>
</feature>
<dbReference type="InterPro" id="IPR012902">
    <property type="entry name" value="N_methyl_site"/>
</dbReference>
<dbReference type="InterPro" id="IPR014911">
    <property type="entry name" value="PilS_N"/>
</dbReference>
<keyword evidence="2" id="KW-0812">Transmembrane</keyword>
<feature type="compositionally biased region" description="Low complexity" evidence="1">
    <location>
        <begin position="208"/>
        <end position="220"/>
    </location>
</feature>
<name>A0A846ZJI2_9GAMM</name>
<keyword evidence="5" id="KW-1185">Reference proteome</keyword>
<keyword evidence="2" id="KW-0472">Membrane</keyword>
<feature type="transmembrane region" description="Helical" evidence="2">
    <location>
        <begin position="25"/>
        <end position="49"/>
    </location>
</feature>